<gene>
    <name evidence="1" type="ORF">JR316_005788</name>
</gene>
<organism evidence="1">
    <name type="scientific">Psilocybe cubensis</name>
    <name type="common">Psychedelic mushroom</name>
    <name type="synonym">Stropharia cubensis</name>
    <dbReference type="NCBI Taxonomy" id="181762"/>
    <lineage>
        <taxon>Eukaryota</taxon>
        <taxon>Fungi</taxon>
        <taxon>Dikarya</taxon>
        <taxon>Basidiomycota</taxon>
        <taxon>Agaricomycotina</taxon>
        <taxon>Agaricomycetes</taxon>
        <taxon>Agaricomycetidae</taxon>
        <taxon>Agaricales</taxon>
        <taxon>Agaricineae</taxon>
        <taxon>Strophariaceae</taxon>
        <taxon>Psilocybe</taxon>
    </lineage>
</organism>
<comment type="caution">
    <text evidence="1">The sequence shown here is derived from an EMBL/GenBank/DDBJ whole genome shotgun (WGS) entry which is preliminary data.</text>
</comment>
<protein>
    <submittedName>
        <fullName evidence="1">Uncharacterized protein</fullName>
    </submittedName>
</protein>
<accession>A0A8H8CJX2</accession>
<sequence>MGSLIPGASFIEAKGPVASGSIARHLSVHRPGELGNLSVISNNREPPYFYINQNQLYLLVNETTVYPVNVHNSTGTHELPMQLILGKKRDGVTQGAWRWKATSLYYDFPGGKSNNGLYFRCLLDSGKFNVFMSIIPQPPPANCQMMTLHGFMRNNNMK</sequence>
<proteinExistence type="predicted"/>
<name>A0A8H8CJX2_PSICU</name>
<reference evidence="1" key="1">
    <citation type="submission" date="2021-02" db="EMBL/GenBank/DDBJ databases">
        <title>Psilocybe cubensis genome.</title>
        <authorList>
            <person name="Mckernan K.J."/>
            <person name="Crawford S."/>
            <person name="Trippe A."/>
            <person name="Kane L.T."/>
            <person name="Mclaughlin S."/>
        </authorList>
    </citation>
    <scope>NUCLEOTIDE SEQUENCE [LARGE SCALE GENOMIC DNA]</scope>
    <source>
        <strain evidence="1">MGC-MH-2018</strain>
    </source>
</reference>
<dbReference type="EMBL" id="JAFIQS010000005">
    <property type="protein sequence ID" value="KAG5169232.1"/>
    <property type="molecule type" value="Genomic_DNA"/>
</dbReference>
<dbReference type="AlphaFoldDB" id="A0A8H8CJX2"/>
<evidence type="ECO:0000313" key="1">
    <source>
        <dbReference type="EMBL" id="KAG5169232.1"/>
    </source>
</evidence>